<organism evidence="1 2">
    <name type="scientific">Leptospira weilii serovar Ranarum str. ICFT</name>
    <dbReference type="NCBI Taxonomy" id="1218598"/>
    <lineage>
        <taxon>Bacteria</taxon>
        <taxon>Pseudomonadati</taxon>
        <taxon>Spirochaetota</taxon>
        <taxon>Spirochaetia</taxon>
        <taxon>Leptospirales</taxon>
        <taxon>Leptospiraceae</taxon>
        <taxon>Leptospira</taxon>
    </lineage>
</organism>
<proteinExistence type="predicted"/>
<gene>
    <name evidence="1" type="ORF">LEP1GSC060_0611</name>
</gene>
<evidence type="ECO:0000313" key="1">
    <source>
        <dbReference type="EMBL" id="EMY77706.1"/>
    </source>
</evidence>
<reference evidence="1" key="1">
    <citation type="submission" date="2013-03" db="EMBL/GenBank/DDBJ databases">
        <authorList>
            <person name="Harkins D.M."/>
            <person name="Durkin A.S."/>
            <person name="Brinkac L.M."/>
            <person name="Haft D.H."/>
            <person name="Selengut J.D."/>
            <person name="Sanka R."/>
            <person name="DePew J."/>
            <person name="Purushe J."/>
            <person name="Hartskeerl R.A."/>
            <person name="Ahmed A."/>
            <person name="van der Linden H."/>
            <person name="Goris M.G.A."/>
            <person name="Vinetz J.M."/>
            <person name="Sutton G.G."/>
            <person name="Nierman W.C."/>
            <person name="Fouts D.E."/>
        </authorList>
    </citation>
    <scope>NUCLEOTIDE SEQUENCE [LARGE SCALE GENOMIC DNA]</scope>
    <source>
        <strain evidence="1">ICFT</strain>
    </source>
</reference>
<dbReference type="STRING" id="1218598.LEP1GSC060_0611"/>
<protein>
    <submittedName>
        <fullName evidence="1">Uncharacterized protein</fullName>
    </submittedName>
</protein>
<dbReference type="AlphaFoldDB" id="N1WBS1"/>
<accession>N1WBS1</accession>
<name>N1WBS1_9LEPT</name>
<dbReference type="Proteomes" id="UP000012313">
    <property type="component" value="Unassembled WGS sequence"/>
</dbReference>
<dbReference type="EMBL" id="AOHC02000034">
    <property type="protein sequence ID" value="EMY77706.1"/>
    <property type="molecule type" value="Genomic_DNA"/>
</dbReference>
<sequence>MHVVSLRKKCISPNPFSNQKKSKIWIITPDFDRSENRHFYKNLDNEV</sequence>
<keyword evidence="2" id="KW-1185">Reference proteome</keyword>
<evidence type="ECO:0000313" key="2">
    <source>
        <dbReference type="Proteomes" id="UP000012313"/>
    </source>
</evidence>
<comment type="caution">
    <text evidence="1">The sequence shown here is derived from an EMBL/GenBank/DDBJ whole genome shotgun (WGS) entry which is preliminary data.</text>
</comment>